<dbReference type="AlphaFoldDB" id="A0AAD6X7Z7"/>
<dbReference type="SUPFAM" id="SSF52540">
    <property type="entry name" value="P-loop containing nucleoside triphosphate hydrolases"/>
    <property type="match status" value="1"/>
</dbReference>
<keyword evidence="6" id="KW-1185">Reference proteome</keyword>
<evidence type="ECO:0000259" key="3">
    <source>
        <dbReference type="Pfam" id="PF01823"/>
    </source>
</evidence>
<name>A0AAD6X7Z7_9AGAR</name>
<dbReference type="PANTHER" id="PTHR46096">
    <property type="entry name" value="PERFORIN-1"/>
    <property type="match status" value="1"/>
</dbReference>
<proteinExistence type="predicted"/>
<keyword evidence="1 2" id="KW-0732">Signal</keyword>
<gene>
    <name evidence="5" type="ORF">C8F04DRAFT_1178396</name>
</gene>
<evidence type="ECO:0008006" key="7">
    <source>
        <dbReference type="Google" id="ProtNLM"/>
    </source>
</evidence>
<feature type="domain" description="G" evidence="4">
    <location>
        <begin position="276"/>
        <end position="413"/>
    </location>
</feature>
<evidence type="ECO:0000259" key="4">
    <source>
        <dbReference type="Pfam" id="PF01926"/>
    </source>
</evidence>
<dbReference type="EMBL" id="JARJCM010000024">
    <property type="protein sequence ID" value="KAJ7040042.1"/>
    <property type="molecule type" value="Genomic_DNA"/>
</dbReference>
<dbReference type="CDD" id="cd00882">
    <property type="entry name" value="Ras_like_GTPase"/>
    <property type="match status" value="1"/>
</dbReference>
<dbReference type="Proteomes" id="UP001218188">
    <property type="component" value="Unassembled WGS sequence"/>
</dbReference>
<evidence type="ECO:0000256" key="2">
    <source>
        <dbReference type="SAM" id="SignalP"/>
    </source>
</evidence>
<dbReference type="PANTHER" id="PTHR46096:SF3">
    <property type="entry name" value="PERFORIN-1"/>
    <property type="match status" value="1"/>
</dbReference>
<dbReference type="InterPro" id="IPR052784">
    <property type="entry name" value="Perforin-1_pore-forming"/>
</dbReference>
<feature type="domain" description="MACPF" evidence="3">
    <location>
        <begin position="644"/>
        <end position="711"/>
    </location>
</feature>
<dbReference type="GO" id="GO:0016020">
    <property type="term" value="C:membrane"/>
    <property type="evidence" value="ECO:0007669"/>
    <property type="project" value="TreeGrafter"/>
</dbReference>
<dbReference type="InterPro" id="IPR020864">
    <property type="entry name" value="MACPF"/>
</dbReference>
<reference evidence="5" key="1">
    <citation type="submission" date="2023-03" db="EMBL/GenBank/DDBJ databases">
        <title>Massive genome expansion in bonnet fungi (Mycena s.s.) driven by repeated elements and novel gene families across ecological guilds.</title>
        <authorList>
            <consortium name="Lawrence Berkeley National Laboratory"/>
            <person name="Harder C.B."/>
            <person name="Miyauchi S."/>
            <person name="Viragh M."/>
            <person name="Kuo A."/>
            <person name="Thoen E."/>
            <person name="Andreopoulos B."/>
            <person name="Lu D."/>
            <person name="Skrede I."/>
            <person name="Drula E."/>
            <person name="Henrissat B."/>
            <person name="Morin E."/>
            <person name="Kohler A."/>
            <person name="Barry K."/>
            <person name="LaButti K."/>
            <person name="Morin E."/>
            <person name="Salamov A."/>
            <person name="Lipzen A."/>
            <person name="Mereny Z."/>
            <person name="Hegedus B."/>
            <person name="Baldrian P."/>
            <person name="Stursova M."/>
            <person name="Weitz H."/>
            <person name="Taylor A."/>
            <person name="Grigoriev I.V."/>
            <person name="Nagy L.G."/>
            <person name="Martin F."/>
            <person name="Kauserud H."/>
        </authorList>
    </citation>
    <scope>NUCLEOTIDE SEQUENCE</scope>
    <source>
        <strain evidence="5">CBHHK200</strain>
    </source>
</reference>
<comment type="caution">
    <text evidence="5">The sequence shown here is derived from an EMBL/GenBank/DDBJ whole genome shotgun (WGS) entry which is preliminary data.</text>
</comment>
<dbReference type="InterPro" id="IPR006073">
    <property type="entry name" value="GTP-bd"/>
</dbReference>
<organism evidence="5 6">
    <name type="scientific">Mycena alexandri</name>
    <dbReference type="NCBI Taxonomy" id="1745969"/>
    <lineage>
        <taxon>Eukaryota</taxon>
        <taxon>Fungi</taxon>
        <taxon>Dikarya</taxon>
        <taxon>Basidiomycota</taxon>
        <taxon>Agaricomycotina</taxon>
        <taxon>Agaricomycetes</taxon>
        <taxon>Agaricomycetidae</taxon>
        <taxon>Agaricales</taxon>
        <taxon>Marasmiineae</taxon>
        <taxon>Mycenaceae</taxon>
        <taxon>Mycena</taxon>
    </lineage>
</organism>
<dbReference type="GO" id="GO:0051607">
    <property type="term" value="P:defense response to virus"/>
    <property type="evidence" value="ECO:0007669"/>
    <property type="project" value="TreeGrafter"/>
</dbReference>
<evidence type="ECO:0000313" key="5">
    <source>
        <dbReference type="EMBL" id="KAJ7040042.1"/>
    </source>
</evidence>
<dbReference type="InterPro" id="IPR027417">
    <property type="entry name" value="P-loop_NTPase"/>
</dbReference>
<dbReference type="GO" id="GO:0022829">
    <property type="term" value="F:wide pore channel activity"/>
    <property type="evidence" value="ECO:0007669"/>
    <property type="project" value="TreeGrafter"/>
</dbReference>
<evidence type="ECO:0000313" key="6">
    <source>
        <dbReference type="Proteomes" id="UP001218188"/>
    </source>
</evidence>
<evidence type="ECO:0000256" key="1">
    <source>
        <dbReference type="ARBA" id="ARBA00022729"/>
    </source>
</evidence>
<dbReference type="Pfam" id="PF01926">
    <property type="entry name" value="MMR_HSR1"/>
    <property type="match status" value="1"/>
</dbReference>
<accession>A0AAD6X7Z7</accession>
<protein>
    <recommendedName>
        <fullName evidence="7">MACPF domain-containing protein</fullName>
    </recommendedName>
</protein>
<feature type="signal peptide" evidence="2">
    <location>
        <begin position="1"/>
        <end position="20"/>
    </location>
</feature>
<feature type="chain" id="PRO_5041962714" description="MACPF domain-containing protein" evidence="2">
    <location>
        <begin position="21"/>
        <end position="853"/>
    </location>
</feature>
<dbReference type="Pfam" id="PF01823">
    <property type="entry name" value="MACPF"/>
    <property type="match status" value="1"/>
</dbReference>
<sequence length="853" mass="95439">MGGLVASCVALLVASDTCLCGRYTRHVVGEHVHFKFDKSDRQMFGNNRQHAKSCRLASSECAFAGPRNGSHSARYTRCRLLELKKTLVLKSGQLLASHKSAVDSTENGTLYHGGQPAQGKVQLVSGYPPKRRFLLHALETPAELEEIEQRVAADITKLGAIPANVGGIVFMCNEKYLEPGIFPFHVGSRFLDLSGESLFQRLMVVPLMPGFVSTTENLIPLSKKGMQIHKFTEPNVVLPWLLTRIAKSEDARRIEIQDIYIKASKRVRRNGQQAVILLAGPSGHGKSKTINRLVGQELLSVGRGTLGTTTKVIQRVQVRNRSNLKELYSEITVAFDDGPGFEDTTFEDRELNASLLRTYKVKHFTDIYPNVILVVVAWESITSDAQSAIDKTIYTLYRSNLVDDRRANIVVVVTKSLSSLHQFDDYKTTKEKYVQWDIEAGRRRGIITDLQRKMFPRSSPWEIVFIENGGGRDMNAKFPVLPDGQLSHQNLCDAIRNIIKRPGSDGSLDLVGIQALQVLTGAASLGSLDGAPPEILVGESDVATMKPEKIATKALPQLPREVIQSLASTYFGVTYNNALGTFGCINVLEKQKIVPQPVDEPGDFEGMPNPYALPRRSGEPENDRLQSHYSSDWAFRAAVSKKSECWILHRKTQVVVASNQRLSEDMQNLIRRLPPWSAEEQVKAKYRQFFTNYGTHVITRLVLGGTVRAIVDSINDGEHSVMIFRDGGASVAAELTVHLERNFPPHASSPGWKNTRDRWIQALEKQPVFCPDHKLAEYKAIHELLDPTDPQRSFLREGYQSYIAWRAQQDKNSDRKGSRTDHDSLQREFNLAQAVKLLLSAVTEALYRFREGR</sequence>
<dbReference type="Gene3D" id="3.40.50.300">
    <property type="entry name" value="P-loop containing nucleotide triphosphate hydrolases"/>
    <property type="match status" value="1"/>
</dbReference>